<dbReference type="PANTHER" id="PTHR37285:SF5">
    <property type="entry name" value="SPORE WALL MATURATION PROTEIN DIT1"/>
    <property type="match status" value="1"/>
</dbReference>
<organism evidence="4 5">
    <name type="scientific">Xylaria flabelliformis</name>
    <dbReference type="NCBI Taxonomy" id="2512241"/>
    <lineage>
        <taxon>Eukaryota</taxon>
        <taxon>Fungi</taxon>
        <taxon>Dikarya</taxon>
        <taxon>Ascomycota</taxon>
        <taxon>Pezizomycotina</taxon>
        <taxon>Sordariomycetes</taxon>
        <taxon>Xylariomycetidae</taxon>
        <taxon>Xylariales</taxon>
        <taxon>Xylariaceae</taxon>
        <taxon>Xylaria</taxon>
    </lineage>
</organism>
<proteinExistence type="predicted"/>
<accession>A0A553HW14</accession>
<dbReference type="Pfam" id="PF05141">
    <property type="entry name" value="DIT1_PvcA"/>
    <property type="match status" value="1"/>
</dbReference>
<evidence type="ECO:0000256" key="2">
    <source>
        <dbReference type="SAM" id="MobiDB-lite"/>
    </source>
</evidence>
<dbReference type="Gene3D" id="3.60.130.10">
    <property type="entry name" value="Clavaminate synthase-like"/>
    <property type="match status" value="1"/>
</dbReference>
<dbReference type="OrthoDB" id="429813at2759"/>
<dbReference type="EMBL" id="VFLP01000039">
    <property type="protein sequence ID" value="TRX92127.1"/>
    <property type="molecule type" value="Genomic_DNA"/>
</dbReference>
<dbReference type="SUPFAM" id="SSF51197">
    <property type="entry name" value="Clavaminate synthase-like"/>
    <property type="match status" value="1"/>
</dbReference>
<feature type="region of interest" description="Disordered" evidence="2">
    <location>
        <begin position="43"/>
        <end position="74"/>
    </location>
</feature>
<evidence type="ECO:0000259" key="3">
    <source>
        <dbReference type="Pfam" id="PF02668"/>
    </source>
</evidence>
<dbReference type="InterPro" id="IPR007817">
    <property type="entry name" value="Isocyanide_synthase_DIT1"/>
</dbReference>
<feature type="compositionally biased region" description="Basic and acidic residues" evidence="2">
    <location>
        <begin position="47"/>
        <end position="60"/>
    </location>
</feature>
<evidence type="ECO:0000313" key="5">
    <source>
        <dbReference type="Proteomes" id="UP000319160"/>
    </source>
</evidence>
<dbReference type="PANTHER" id="PTHR37285">
    <property type="entry name" value="SPORE WALL MATURATION PROTEIN DIT1"/>
    <property type="match status" value="1"/>
</dbReference>
<dbReference type="InterPro" id="IPR003819">
    <property type="entry name" value="TauD/TfdA-like"/>
</dbReference>
<dbReference type="Pfam" id="PF02668">
    <property type="entry name" value="TauD"/>
    <property type="match status" value="1"/>
</dbReference>
<reference evidence="5" key="1">
    <citation type="submission" date="2019-06" db="EMBL/GenBank/DDBJ databases">
        <title>Draft genome sequence of the griseofulvin-producing fungus Xylaria cubensis strain G536.</title>
        <authorList>
            <person name="Mead M.E."/>
            <person name="Raja H.A."/>
            <person name="Steenwyk J.L."/>
            <person name="Knowles S.L."/>
            <person name="Oberlies N.H."/>
            <person name="Rokas A."/>
        </authorList>
    </citation>
    <scope>NUCLEOTIDE SEQUENCE [LARGE SCALE GENOMIC DNA]</scope>
    <source>
        <strain evidence="5">G536</strain>
    </source>
</reference>
<dbReference type="STRING" id="2512241.A0A553HW14"/>
<sequence>MSAVLPSAKPMPIHPQDEIFKLLSSDDKVKSTFGVDVRPMNVTNISHNEEGNRTPEEQRMTPESNAQPPPKPKTVPEMTQAIVHILGKYRLPHRTDLREWPAKAVFLRQTERFVSSNQPLHLILPAFPFKSPNKETKVLGVLPDSGEEMALAHLNGLAAAIGDVYTPGAKVFIVSDGLMYNDILGVSDQEVWRYGRALRQMAQEKGFTNLSFLRLHNLIEDKGDECLITEEVYLSNVNKVRAEIVQHYLPTGFDVEKAIANDVDTTLTYRGYLRFLELDLAPQMIGESKAQNKSRREKVAKHMIVRGRAFACAIAANYPNYLRASIHPSTESDKLSIALIPQDGRIHTPWHSAVVRAVNGTITMAHAGSVSSDTHELITDHKGRPLHFLERSELFDWPDMHLSFNYLYPTGVMITAKDPSQSYSLKDVPMQKVRKLSTQCSPVILRGFKDTTNEEVYESKAYELGTPAPWIFGIKTSVKNSPGKNSDLATSVVTSNETMPMHFDGVFFFKPKVQPDGTTKMLSSPPRYQYFAAVTPSTRGSGFTLFASSPLLFRNLPAPHTVETLKGLTWDCRNSSSWEHIEGIDLVAPHPETGEDCLRYHEPWPQWKTKFTYNKISIENGPQWIIDVLDETLYDRRVTLWFEWAEGDVLVSDNYKMMHTRTGFSGTEDRELWRIHVN</sequence>
<protein>
    <recommendedName>
        <fullName evidence="3">TauD/TfdA-like domain-containing protein</fullName>
    </recommendedName>
</protein>
<dbReference type="GO" id="GO:0016491">
    <property type="term" value="F:oxidoreductase activity"/>
    <property type="evidence" value="ECO:0007669"/>
    <property type="project" value="UniProtKB-KW"/>
</dbReference>
<evidence type="ECO:0000256" key="1">
    <source>
        <dbReference type="ARBA" id="ARBA00023002"/>
    </source>
</evidence>
<evidence type="ECO:0000313" key="4">
    <source>
        <dbReference type="EMBL" id="TRX92127.1"/>
    </source>
</evidence>
<dbReference type="AlphaFoldDB" id="A0A553HW14"/>
<dbReference type="InterPro" id="IPR042098">
    <property type="entry name" value="TauD-like_sf"/>
</dbReference>
<dbReference type="Proteomes" id="UP000319160">
    <property type="component" value="Unassembled WGS sequence"/>
</dbReference>
<comment type="caution">
    <text evidence="4">The sequence shown here is derived from an EMBL/GenBank/DDBJ whole genome shotgun (WGS) entry which is preliminary data.</text>
</comment>
<keyword evidence="1" id="KW-0560">Oxidoreductase</keyword>
<keyword evidence="5" id="KW-1185">Reference proteome</keyword>
<gene>
    <name evidence="4" type="ORF">FHL15_006994</name>
</gene>
<feature type="domain" description="TauD/TfdA-like" evidence="3">
    <location>
        <begin position="419"/>
        <end position="675"/>
    </location>
</feature>
<name>A0A553HW14_9PEZI</name>